<evidence type="ECO:0000313" key="11">
    <source>
        <dbReference type="Proteomes" id="UP001180020"/>
    </source>
</evidence>
<feature type="signal peptide" evidence="9">
    <location>
        <begin position="1"/>
        <end position="26"/>
    </location>
</feature>
<dbReference type="InterPro" id="IPR007653">
    <property type="entry name" value="SPC3"/>
</dbReference>
<evidence type="ECO:0000313" key="10">
    <source>
        <dbReference type="EMBL" id="KAK1302142.1"/>
    </source>
</evidence>
<evidence type="ECO:0000256" key="7">
    <source>
        <dbReference type="ARBA" id="ARBA00023136"/>
    </source>
</evidence>
<dbReference type="GO" id="GO:0006465">
    <property type="term" value="P:signal peptide processing"/>
    <property type="evidence" value="ECO:0007669"/>
    <property type="project" value="UniProtKB-UniRule"/>
</dbReference>
<dbReference type="Pfam" id="PF04573">
    <property type="entry name" value="SPC22"/>
    <property type="match status" value="1"/>
</dbReference>
<protein>
    <recommendedName>
        <fullName evidence="8">Signal peptidase complex subunit 3</fullName>
    </recommendedName>
    <alternativeName>
        <fullName evidence="8">Microsomal signal peptidase 22 kDa subunit</fullName>
    </alternativeName>
</protein>
<proteinExistence type="inferred from homology"/>
<evidence type="ECO:0000256" key="5">
    <source>
        <dbReference type="ARBA" id="ARBA00022968"/>
    </source>
</evidence>
<evidence type="ECO:0000256" key="1">
    <source>
        <dbReference type="ARBA" id="ARBA00004648"/>
    </source>
</evidence>
<dbReference type="PANTHER" id="PTHR12804">
    <property type="entry name" value="MICROSOMAL SIGNAL PEPTIDASE 23 KD SUBUNIT SPC22/23"/>
    <property type="match status" value="1"/>
</dbReference>
<evidence type="ECO:0000256" key="6">
    <source>
        <dbReference type="ARBA" id="ARBA00022989"/>
    </source>
</evidence>
<dbReference type="PIRSF" id="PIRSF016089">
    <property type="entry name" value="SPC22"/>
    <property type="match status" value="1"/>
</dbReference>
<keyword evidence="3 8" id="KW-0812">Transmembrane</keyword>
<keyword evidence="11" id="KW-1185">Reference proteome</keyword>
<evidence type="ECO:0000256" key="4">
    <source>
        <dbReference type="ARBA" id="ARBA00022824"/>
    </source>
</evidence>
<dbReference type="GO" id="GO:0005787">
    <property type="term" value="C:signal peptidase complex"/>
    <property type="evidence" value="ECO:0007669"/>
    <property type="project" value="UniProtKB-UniRule"/>
</dbReference>
<accession>A0AAV9DLN9</accession>
<reference evidence="10" key="2">
    <citation type="submission" date="2023-06" db="EMBL/GenBank/DDBJ databases">
        <authorList>
            <person name="Ma L."/>
            <person name="Liu K.-W."/>
            <person name="Li Z."/>
            <person name="Hsiao Y.-Y."/>
            <person name="Qi Y."/>
            <person name="Fu T."/>
            <person name="Tang G."/>
            <person name="Zhang D."/>
            <person name="Sun W.-H."/>
            <person name="Liu D.-K."/>
            <person name="Li Y."/>
            <person name="Chen G.-Z."/>
            <person name="Liu X.-D."/>
            <person name="Liao X.-Y."/>
            <person name="Jiang Y.-T."/>
            <person name="Yu X."/>
            <person name="Hao Y."/>
            <person name="Huang J."/>
            <person name="Zhao X.-W."/>
            <person name="Ke S."/>
            <person name="Chen Y.-Y."/>
            <person name="Wu W.-L."/>
            <person name="Hsu J.-L."/>
            <person name="Lin Y.-F."/>
            <person name="Huang M.-D."/>
            <person name="Li C.-Y."/>
            <person name="Huang L."/>
            <person name="Wang Z.-W."/>
            <person name="Zhao X."/>
            <person name="Zhong W.-Y."/>
            <person name="Peng D.-H."/>
            <person name="Ahmad S."/>
            <person name="Lan S."/>
            <person name="Zhang J.-S."/>
            <person name="Tsai W.-C."/>
            <person name="Van De Peer Y."/>
            <person name="Liu Z.-J."/>
        </authorList>
    </citation>
    <scope>NUCLEOTIDE SEQUENCE</scope>
    <source>
        <strain evidence="10">CP</strain>
        <tissue evidence="10">Leaves</tissue>
    </source>
</reference>
<dbReference type="EMBL" id="JAUJYO010000012">
    <property type="protein sequence ID" value="KAK1302142.1"/>
    <property type="molecule type" value="Genomic_DNA"/>
</dbReference>
<evidence type="ECO:0000256" key="8">
    <source>
        <dbReference type="PIRNR" id="PIRNR016089"/>
    </source>
</evidence>
<keyword evidence="5 8" id="KW-0735">Signal-anchor</keyword>
<organism evidence="10 11">
    <name type="scientific">Acorus calamus</name>
    <name type="common">Sweet flag</name>
    <dbReference type="NCBI Taxonomy" id="4465"/>
    <lineage>
        <taxon>Eukaryota</taxon>
        <taxon>Viridiplantae</taxon>
        <taxon>Streptophyta</taxon>
        <taxon>Embryophyta</taxon>
        <taxon>Tracheophyta</taxon>
        <taxon>Spermatophyta</taxon>
        <taxon>Magnoliopsida</taxon>
        <taxon>Liliopsida</taxon>
        <taxon>Acoraceae</taxon>
        <taxon>Acorus</taxon>
    </lineage>
</organism>
<gene>
    <name evidence="10" type="ORF">QJS10_CPB12g00331</name>
</gene>
<keyword evidence="7 8" id="KW-0472">Membrane</keyword>
<reference evidence="10" key="1">
    <citation type="journal article" date="2023" name="Nat. Commun.">
        <title>Diploid and tetraploid genomes of Acorus and the evolution of monocots.</title>
        <authorList>
            <person name="Ma L."/>
            <person name="Liu K.W."/>
            <person name="Li Z."/>
            <person name="Hsiao Y.Y."/>
            <person name="Qi Y."/>
            <person name="Fu T."/>
            <person name="Tang G.D."/>
            <person name="Zhang D."/>
            <person name="Sun W.H."/>
            <person name="Liu D.K."/>
            <person name="Li Y."/>
            <person name="Chen G.Z."/>
            <person name="Liu X.D."/>
            <person name="Liao X.Y."/>
            <person name="Jiang Y.T."/>
            <person name="Yu X."/>
            <person name="Hao Y."/>
            <person name="Huang J."/>
            <person name="Zhao X.W."/>
            <person name="Ke S."/>
            <person name="Chen Y.Y."/>
            <person name="Wu W.L."/>
            <person name="Hsu J.L."/>
            <person name="Lin Y.F."/>
            <person name="Huang M.D."/>
            <person name="Li C.Y."/>
            <person name="Huang L."/>
            <person name="Wang Z.W."/>
            <person name="Zhao X."/>
            <person name="Zhong W.Y."/>
            <person name="Peng D.H."/>
            <person name="Ahmad S."/>
            <person name="Lan S."/>
            <person name="Zhang J.S."/>
            <person name="Tsai W.C."/>
            <person name="Van de Peer Y."/>
            <person name="Liu Z.J."/>
        </authorList>
    </citation>
    <scope>NUCLEOTIDE SEQUENCE</scope>
    <source>
        <strain evidence="10">CP</strain>
    </source>
</reference>
<dbReference type="Proteomes" id="UP001180020">
    <property type="component" value="Unassembled WGS sequence"/>
</dbReference>
<keyword evidence="4 8" id="KW-0256">Endoplasmic reticulum</keyword>
<name>A0AAV9DLN9_ACOCL</name>
<comment type="subcellular location">
    <subcellularLocation>
        <location evidence="1">Endoplasmic reticulum membrane</location>
        <topology evidence="1">Single-pass type II membrane protein</topology>
    </subcellularLocation>
</comment>
<dbReference type="GO" id="GO:0045047">
    <property type="term" value="P:protein targeting to ER"/>
    <property type="evidence" value="ECO:0007669"/>
    <property type="project" value="TreeGrafter"/>
</dbReference>
<keyword evidence="9" id="KW-0732">Signal</keyword>
<keyword evidence="6 8" id="KW-1133">Transmembrane helix</keyword>
<dbReference type="AlphaFoldDB" id="A0AAV9DLN9"/>
<evidence type="ECO:0000256" key="3">
    <source>
        <dbReference type="ARBA" id="ARBA00022692"/>
    </source>
</evidence>
<comment type="caution">
    <text evidence="10">The sequence shown here is derived from an EMBL/GenBank/DDBJ whole genome shotgun (WGS) entry which is preliminary data.</text>
</comment>
<feature type="chain" id="PRO_5043687200" description="Signal peptidase complex subunit 3" evidence="9">
    <location>
        <begin position="27"/>
        <end position="168"/>
    </location>
</feature>
<dbReference type="PANTHER" id="PTHR12804:SF9">
    <property type="entry name" value="SIGNAL PEPTIDASE COMPLEX SUBUNIT 3"/>
    <property type="match status" value="1"/>
</dbReference>
<comment type="similarity">
    <text evidence="2 8">Belongs to the SPCS3 family.</text>
</comment>
<sequence>MHIFGYRLNTVATFSVLLLGVLCAAASLLDGFDSSAVKAHAQVHKINRFRKQLSGNDEVHLTLNVSMDLQSLFTWNTKQVFVFVAAEYETTKNSVNQISLWDHIVLDKDQARFERQIINKYPLIDQGSNLRDKEVKIVLHWHVMPKTGRMASDKMVLSQFRLPNAYSQ</sequence>
<evidence type="ECO:0000256" key="9">
    <source>
        <dbReference type="SAM" id="SignalP"/>
    </source>
</evidence>
<evidence type="ECO:0000256" key="2">
    <source>
        <dbReference type="ARBA" id="ARBA00009289"/>
    </source>
</evidence>
<comment type="function">
    <text evidence="8">Essential component of the signal peptidase complex (SPC) which catalyzes the cleavage of N-terminal signal sequences from nascent proteins as they are translocated into the lumen of the endoplasmic reticulum. Essential for the SPC catalytic activity, possibly by stabilizing and positioning the active center of the complex close to the lumenal surface.</text>
</comment>